<dbReference type="EMBL" id="RDBE01000006">
    <property type="protein sequence ID" value="RLV49759.1"/>
    <property type="molecule type" value="Genomic_DNA"/>
</dbReference>
<dbReference type="SUPFAM" id="SSF51905">
    <property type="entry name" value="FAD/NAD(P)-binding domain"/>
    <property type="match status" value="1"/>
</dbReference>
<dbReference type="AlphaFoldDB" id="A0A3L8P565"/>
<dbReference type="InterPro" id="IPR036188">
    <property type="entry name" value="FAD/NAD-bd_sf"/>
</dbReference>
<proteinExistence type="predicted"/>
<name>A0A3L8P565_9ACTN</name>
<dbReference type="Gene3D" id="3.50.50.100">
    <property type="match status" value="1"/>
</dbReference>
<dbReference type="InterPro" id="IPR038732">
    <property type="entry name" value="HpyO/CreE_NAD-binding"/>
</dbReference>
<dbReference type="PRINTS" id="PR00411">
    <property type="entry name" value="PNDRDTASEI"/>
</dbReference>
<protein>
    <recommendedName>
        <fullName evidence="1">FAD-dependent urate hydroxylase HpyO/Asp monooxygenase CreE-like FAD/NAD(P)-binding domain-containing protein</fullName>
    </recommendedName>
</protein>
<evidence type="ECO:0000313" key="3">
    <source>
        <dbReference type="Proteomes" id="UP000281708"/>
    </source>
</evidence>
<dbReference type="InterPro" id="IPR052189">
    <property type="entry name" value="L-asp_N-monooxygenase_NS-form"/>
</dbReference>
<reference evidence="2 3" key="1">
    <citation type="submission" date="2018-10" db="EMBL/GenBank/DDBJ databases">
        <title>Marmoricola sp. 4Q3S-7 whole genome shotgun sequence.</title>
        <authorList>
            <person name="Li F."/>
        </authorList>
    </citation>
    <scope>NUCLEOTIDE SEQUENCE [LARGE SCALE GENOMIC DNA]</scope>
    <source>
        <strain evidence="2 3">4Q3S-7</strain>
    </source>
</reference>
<dbReference type="PANTHER" id="PTHR40254">
    <property type="entry name" value="BLR0577 PROTEIN"/>
    <property type="match status" value="1"/>
</dbReference>
<feature type="domain" description="FAD-dependent urate hydroxylase HpyO/Asp monooxygenase CreE-like FAD/NAD(P)-binding" evidence="1">
    <location>
        <begin position="7"/>
        <end position="160"/>
    </location>
</feature>
<evidence type="ECO:0000259" key="1">
    <source>
        <dbReference type="Pfam" id="PF13454"/>
    </source>
</evidence>
<keyword evidence="3" id="KW-1185">Reference proteome</keyword>
<dbReference type="Proteomes" id="UP000281708">
    <property type="component" value="Unassembled WGS sequence"/>
</dbReference>
<dbReference type="Pfam" id="PF13454">
    <property type="entry name" value="NAD_binding_9"/>
    <property type="match status" value="1"/>
</dbReference>
<comment type="caution">
    <text evidence="2">The sequence shown here is derived from an EMBL/GenBank/DDBJ whole genome shotgun (WGS) entry which is preliminary data.</text>
</comment>
<dbReference type="RefSeq" id="WP_121805524.1">
    <property type="nucleotide sequence ID" value="NZ_RDBE01000006.1"/>
</dbReference>
<evidence type="ECO:0000313" key="2">
    <source>
        <dbReference type="EMBL" id="RLV49759.1"/>
    </source>
</evidence>
<dbReference type="PANTHER" id="PTHR40254:SF1">
    <property type="entry name" value="BLR0577 PROTEIN"/>
    <property type="match status" value="1"/>
</dbReference>
<accession>A0A3L8P565</accession>
<dbReference type="Gene3D" id="3.50.50.60">
    <property type="entry name" value="FAD/NAD(P)-binding domain"/>
    <property type="match status" value="1"/>
</dbReference>
<dbReference type="OrthoDB" id="101972at2"/>
<organism evidence="2 3">
    <name type="scientific">Nocardioides mangrovicus</name>
    <dbReference type="NCBI Taxonomy" id="2478913"/>
    <lineage>
        <taxon>Bacteria</taxon>
        <taxon>Bacillati</taxon>
        <taxon>Actinomycetota</taxon>
        <taxon>Actinomycetes</taxon>
        <taxon>Propionibacteriales</taxon>
        <taxon>Nocardioidaceae</taxon>
        <taxon>Nocardioides</taxon>
    </lineage>
</organism>
<sequence length="441" mass="47909">MRVTRVVIVGGGAGGVITAAQLLRSATSHDPVHVTLVEQRPRTGPGLAYRTRHRLHTLNNYAGRLSAFADRPDDLVAWCRERQYAAHEHSFLPRGLYGDYLAEVLDRVDVPTGSAVEQVRGEVVDLLPGRPHAVIVRTAPNEPEQLLRLAADKVVLALGNPPVGRLRHLESLGARYVADPWAEDLVEQVGPADHVLLVGTGLTTIDVAAQLHEADPSVRLVAVSRHGLLPRTHLPFPATTGGPWTPPGGSLSAVLSGARAGVEEREGEWRPVADSLREYVNDLWHGLPPAHRERFVRHVARWWEVHRHRTSPEMGDRIRGLVDAGSLRVAHPDDVEPASFDKVVNCTGPSPVFSSGWNPLVDALLERGLIRPHPLGRGLDLDPDAGPIGVDGAVLPGVHVVGAARRGLEWEVAAIPDLREQAFRLARAWQPVPTPTTAVRP</sequence>
<gene>
    <name evidence="2" type="ORF">D9V37_07580</name>
</gene>